<keyword evidence="8" id="KW-1185">Reference proteome</keyword>
<keyword evidence="4" id="KW-0862">Zinc</keyword>
<keyword evidence="1" id="KW-0479">Metal-binding</keyword>
<dbReference type="SMART" id="SM00355">
    <property type="entry name" value="ZnF_C2H2"/>
    <property type="match status" value="5"/>
</dbReference>
<dbReference type="PANTHER" id="PTHR24379:SF127">
    <property type="entry name" value="BLOODY FINGERS-RELATED"/>
    <property type="match status" value="1"/>
</dbReference>
<evidence type="ECO:0000259" key="6">
    <source>
        <dbReference type="PROSITE" id="PS50157"/>
    </source>
</evidence>
<dbReference type="InterPro" id="IPR036236">
    <property type="entry name" value="Znf_C2H2_sf"/>
</dbReference>
<proteinExistence type="predicted"/>
<dbReference type="InterPro" id="IPR013087">
    <property type="entry name" value="Znf_C2H2_type"/>
</dbReference>
<feature type="domain" description="C2H2-type" evidence="6">
    <location>
        <begin position="90"/>
        <end position="118"/>
    </location>
</feature>
<feature type="non-terminal residue" evidence="7">
    <location>
        <position position="202"/>
    </location>
</feature>
<feature type="domain" description="C2H2-type" evidence="6">
    <location>
        <begin position="119"/>
        <end position="146"/>
    </location>
</feature>
<sequence>MSMGGGIHLPSGGAEKSVNFTLSLNEDGTSSFSCNTCGKAFKRRELFSQHQRQVHLKLRPKLRGCRLCEERVPTHLRPAHMESRHGVPAPKCGACGKRFAFPNDVLRHQRTHHMGERGHVCQECGVRFPTKHALTQHAVKHSALRGFPCRFCGKAFKRAKTLRTHVMIHLNERRHACQLCKEAFVQLSSLKYHMTRRHPEAV</sequence>
<dbReference type="SUPFAM" id="SSF57667">
    <property type="entry name" value="beta-beta-alpha zinc fingers"/>
    <property type="match status" value="3"/>
</dbReference>
<dbReference type="PROSITE" id="PS00028">
    <property type="entry name" value="ZINC_FINGER_C2H2_1"/>
    <property type="match status" value="5"/>
</dbReference>
<evidence type="ECO:0000256" key="2">
    <source>
        <dbReference type="ARBA" id="ARBA00022737"/>
    </source>
</evidence>
<evidence type="ECO:0000313" key="7">
    <source>
        <dbReference type="EMBL" id="CAH2062233.1"/>
    </source>
</evidence>
<dbReference type="Proteomes" id="UP000837857">
    <property type="component" value="Chromosome 29"/>
</dbReference>
<keyword evidence="3 5" id="KW-0863">Zinc-finger</keyword>
<accession>A0ABN8IMP9</accession>
<dbReference type="PROSITE" id="PS50157">
    <property type="entry name" value="ZINC_FINGER_C2H2_2"/>
    <property type="match status" value="5"/>
</dbReference>
<evidence type="ECO:0000313" key="8">
    <source>
        <dbReference type="Proteomes" id="UP000837857"/>
    </source>
</evidence>
<organism evidence="7 8">
    <name type="scientific">Iphiclides podalirius</name>
    <name type="common">scarce swallowtail</name>
    <dbReference type="NCBI Taxonomy" id="110791"/>
    <lineage>
        <taxon>Eukaryota</taxon>
        <taxon>Metazoa</taxon>
        <taxon>Ecdysozoa</taxon>
        <taxon>Arthropoda</taxon>
        <taxon>Hexapoda</taxon>
        <taxon>Insecta</taxon>
        <taxon>Pterygota</taxon>
        <taxon>Neoptera</taxon>
        <taxon>Endopterygota</taxon>
        <taxon>Lepidoptera</taxon>
        <taxon>Glossata</taxon>
        <taxon>Ditrysia</taxon>
        <taxon>Papilionoidea</taxon>
        <taxon>Papilionidae</taxon>
        <taxon>Papilioninae</taxon>
        <taxon>Iphiclides</taxon>
    </lineage>
</organism>
<evidence type="ECO:0000256" key="5">
    <source>
        <dbReference type="PROSITE-ProRule" id="PRU00042"/>
    </source>
</evidence>
<reference evidence="7" key="1">
    <citation type="submission" date="2022-03" db="EMBL/GenBank/DDBJ databases">
        <authorList>
            <person name="Martin H S."/>
        </authorList>
    </citation>
    <scope>NUCLEOTIDE SEQUENCE</scope>
</reference>
<name>A0ABN8IMP9_9NEOP</name>
<feature type="domain" description="C2H2-type" evidence="6">
    <location>
        <begin position="147"/>
        <end position="174"/>
    </location>
</feature>
<dbReference type="EMBL" id="OW152841">
    <property type="protein sequence ID" value="CAH2062233.1"/>
    <property type="molecule type" value="Genomic_DNA"/>
</dbReference>
<feature type="domain" description="C2H2-type" evidence="6">
    <location>
        <begin position="175"/>
        <end position="202"/>
    </location>
</feature>
<protein>
    <recommendedName>
        <fullName evidence="6">C2H2-type domain-containing protein</fullName>
    </recommendedName>
</protein>
<keyword evidence="2" id="KW-0677">Repeat</keyword>
<gene>
    <name evidence="7" type="ORF">IPOD504_LOCUS11795</name>
</gene>
<feature type="domain" description="C2H2-type" evidence="6">
    <location>
        <begin position="32"/>
        <end position="60"/>
    </location>
</feature>
<dbReference type="Gene3D" id="3.30.160.60">
    <property type="entry name" value="Classic Zinc Finger"/>
    <property type="match status" value="5"/>
</dbReference>
<evidence type="ECO:0000256" key="4">
    <source>
        <dbReference type="ARBA" id="ARBA00022833"/>
    </source>
</evidence>
<dbReference type="PANTHER" id="PTHR24379">
    <property type="entry name" value="KRAB AND ZINC FINGER DOMAIN-CONTAINING"/>
    <property type="match status" value="1"/>
</dbReference>
<evidence type="ECO:0000256" key="1">
    <source>
        <dbReference type="ARBA" id="ARBA00022723"/>
    </source>
</evidence>
<dbReference type="Pfam" id="PF00096">
    <property type="entry name" value="zf-C2H2"/>
    <property type="match status" value="5"/>
</dbReference>
<evidence type="ECO:0000256" key="3">
    <source>
        <dbReference type="ARBA" id="ARBA00022771"/>
    </source>
</evidence>